<comment type="subcellular location">
    <subcellularLocation>
        <location evidence="1">Golgi apparatus membrane</location>
        <topology evidence="1">Peripheral membrane protein</topology>
        <orientation evidence="1">Cytoplasmic side</orientation>
    </subcellularLocation>
</comment>
<dbReference type="RefSeq" id="WP_281874752.1">
    <property type="nucleotide sequence ID" value="NZ_AP026978.1"/>
</dbReference>
<keyword evidence="2" id="KW-0333">Golgi apparatus</keyword>
<gene>
    <name evidence="5" type="ORF">IFM12276_46450</name>
</gene>
<evidence type="ECO:0000256" key="4">
    <source>
        <dbReference type="ARBA" id="ARBA00023136"/>
    </source>
</evidence>
<sequence>MSLLAGDLMLLLLDERTGHSMADSTRTPRVLAGAVLLDLIDAGAIRLAGPCDEAKPGRIVVSANRSADPILGDALARIEAAGPIKARAAIEKLSKRLQPKVLHRLADEGLVRVERHRALGVFPRTAWVPRGYRKELRDRLTPPFAHPDVPVEPRAAALISLLSAADAAPKVFPDRDRRVVRQRAKEIAAGDWAAKAAREAVQAVEAALTAAVVLSAAATGSA</sequence>
<dbReference type="Gene3D" id="1.10.3630.10">
    <property type="entry name" value="yeast vps74-n-term truncation variant domain like"/>
    <property type="match status" value="1"/>
</dbReference>
<evidence type="ECO:0000256" key="2">
    <source>
        <dbReference type="ARBA" id="ARBA00023034"/>
    </source>
</evidence>
<dbReference type="Pfam" id="PF05719">
    <property type="entry name" value="GPP34"/>
    <property type="match status" value="1"/>
</dbReference>
<name>A0ABM8D2P5_9NOCA</name>
<accession>A0ABM8D2P5</accession>
<evidence type="ECO:0000313" key="5">
    <source>
        <dbReference type="EMBL" id="BDU01617.1"/>
    </source>
</evidence>
<keyword evidence="3" id="KW-0446">Lipid-binding</keyword>
<dbReference type="InterPro" id="IPR038261">
    <property type="entry name" value="GPP34-like_sf"/>
</dbReference>
<dbReference type="InterPro" id="IPR008628">
    <property type="entry name" value="GPP34-like"/>
</dbReference>
<dbReference type="Proteomes" id="UP001317870">
    <property type="component" value="Chromosome"/>
</dbReference>
<reference evidence="5 6" key="1">
    <citation type="submission" date="2022-11" db="EMBL/GenBank/DDBJ databases">
        <title>Genome Sequencing of Nocardia sp. ON39_IFM12276 and assembly.</title>
        <authorList>
            <person name="Shimojima M."/>
            <person name="Toyokawa M."/>
            <person name="Uesaka K."/>
        </authorList>
    </citation>
    <scope>NUCLEOTIDE SEQUENCE [LARGE SCALE GENOMIC DNA]</scope>
    <source>
        <strain evidence="5 6">IFM 12276</strain>
    </source>
</reference>
<proteinExistence type="predicted"/>
<evidence type="ECO:0008006" key="7">
    <source>
        <dbReference type="Google" id="ProtNLM"/>
    </source>
</evidence>
<evidence type="ECO:0000256" key="3">
    <source>
        <dbReference type="ARBA" id="ARBA00023121"/>
    </source>
</evidence>
<keyword evidence="6" id="KW-1185">Reference proteome</keyword>
<protein>
    <recommendedName>
        <fullName evidence="7">GPP34 family phosphoprotein</fullName>
    </recommendedName>
</protein>
<evidence type="ECO:0000313" key="6">
    <source>
        <dbReference type="Proteomes" id="UP001317870"/>
    </source>
</evidence>
<keyword evidence="4" id="KW-0472">Membrane</keyword>
<organism evidence="5 6">
    <name type="scientific">Nocardia sputorum</name>
    <dbReference type="NCBI Taxonomy" id="2984338"/>
    <lineage>
        <taxon>Bacteria</taxon>
        <taxon>Bacillati</taxon>
        <taxon>Actinomycetota</taxon>
        <taxon>Actinomycetes</taxon>
        <taxon>Mycobacteriales</taxon>
        <taxon>Nocardiaceae</taxon>
        <taxon>Nocardia</taxon>
    </lineage>
</organism>
<evidence type="ECO:0000256" key="1">
    <source>
        <dbReference type="ARBA" id="ARBA00004255"/>
    </source>
</evidence>
<dbReference type="EMBL" id="AP026978">
    <property type="protein sequence ID" value="BDU01617.1"/>
    <property type="molecule type" value="Genomic_DNA"/>
</dbReference>